<dbReference type="EMBL" id="VWFP01000003">
    <property type="protein sequence ID" value="KAA4629403.1"/>
    <property type="molecule type" value="Genomic_DNA"/>
</dbReference>
<evidence type="ECO:0000313" key="4">
    <source>
        <dbReference type="EMBL" id="QDM10212.1"/>
    </source>
</evidence>
<reference evidence="4" key="4">
    <citation type="submission" date="2019-07" db="EMBL/GenBank/DDBJ databases">
        <authorList>
            <person name="Ross B.D."/>
            <person name="Verster A.J."/>
            <person name="Radey M.C."/>
            <person name="Schmidtke D.T."/>
            <person name="Pope C.E."/>
            <person name="Hoffman L.R."/>
            <person name="Hajjar A."/>
            <person name="Peterson S.B."/>
            <person name="Borenstein E."/>
            <person name="Mougous J.D."/>
        </authorList>
    </citation>
    <scope>NUCLEOTIDE SEQUENCE</scope>
    <source>
        <strain evidence="4">3725 D1 iv</strain>
    </source>
</reference>
<evidence type="ECO:0000259" key="2">
    <source>
        <dbReference type="PROSITE" id="PS01124"/>
    </source>
</evidence>
<dbReference type="InterPro" id="IPR018060">
    <property type="entry name" value="HTH_AraC"/>
</dbReference>
<dbReference type="EMBL" id="CP041395">
    <property type="protein sequence ID" value="QDM10212.1"/>
    <property type="molecule type" value="Genomic_DNA"/>
</dbReference>
<reference evidence="4" key="2">
    <citation type="journal article" date="2018" name="Nature">
        <title>Human gut bacteria contain acquired interbacterial defence systems.</title>
        <authorList>
            <person name="Ross B.D."/>
            <person name="Verster A.J."/>
            <person name="Radey M.C."/>
            <person name="Schmidtke D.T."/>
            <person name="Pope C.E."/>
            <person name="Hoffman L.R."/>
            <person name="Hajjar A."/>
            <person name="Peterson S.B."/>
            <person name="Borenstein E."/>
            <person name="Mougous J."/>
        </authorList>
    </citation>
    <scope>NUCLEOTIDE SEQUENCE</scope>
    <source>
        <strain evidence="4">3725 D1 iv</strain>
    </source>
</reference>
<dbReference type="GO" id="GO:0043565">
    <property type="term" value="F:sequence-specific DNA binding"/>
    <property type="evidence" value="ECO:0007669"/>
    <property type="project" value="InterPro"/>
</dbReference>
<reference evidence="3 6" key="3">
    <citation type="journal article" date="2019" name="Nat. Med.">
        <title>A library of human gut bacterial isolates paired with longitudinal multiomics data enables mechanistic microbiome research.</title>
        <authorList>
            <person name="Poyet M."/>
            <person name="Groussin M."/>
            <person name="Gibbons S.M."/>
            <person name="Avila-Pacheco J."/>
            <person name="Jiang X."/>
            <person name="Kearney S.M."/>
            <person name="Perrotta A.R."/>
            <person name="Berdy B."/>
            <person name="Zhao S."/>
            <person name="Lieberman T.D."/>
            <person name="Swanson P.K."/>
            <person name="Smith M."/>
            <person name="Roesemann S."/>
            <person name="Alexander J.E."/>
            <person name="Rich S.A."/>
            <person name="Livny J."/>
            <person name="Vlamakis H."/>
            <person name="Clish C."/>
            <person name="Bullock K."/>
            <person name="Deik A."/>
            <person name="Scott J."/>
            <person name="Pierce K.A."/>
            <person name="Xavier R.J."/>
            <person name="Alm E.J."/>
        </authorList>
    </citation>
    <scope>NUCLEOTIDE SEQUENCE [LARGE SCALE GENOMIC DNA]</scope>
    <source>
        <strain evidence="3 6">BIOML-A15</strain>
    </source>
</reference>
<keyword evidence="1" id="KW-0238">DNA-binding</keyword>
<feature type="domain" description="HTH araC/xylS-type" evidence="2">
    <location>
        <begin position="188"/>
        <end position="286"/>
    </location>
</feature>
<accession>A0A515ISL4</accession>
<proteinExistence type="predicted"/>
<dbReference type="Proteomes" id="UP000318823">
    <property type="component" value="Chromosome"/>
</dbReference>
<dbReference type="GO" id="GO:0003700">
    <property type="term" value="F:DNA-binding transcription factor activity"/>
    <property type="evidence" value="ECO:0007669"/>
    <property type="project" value="InterPro"/>
</dbReference>
<dbReference type="Proteomes" id="UP000424805">
    <property type="component" value="Unassembled WGS sequence"/>
</dbReference>
<reference evidence="5" key="1">
    <citation type="journal article" date="2018" name="J. Anim. Genet.">
        <title>Acquired interbacterial defense systems protect against interspecies antagonism in the human gut microbiome.</title>
        <authorList>
            <person name="Ross B.D."/>
            <person name="Verster A.J."/>
            <person name="Radey M.C."/>
            <person name="Schmidtke D.T."/>
            <person name="Pope C.E."/>
            <person name="Hoffman L.R."/>
            <person name="Hajjar A."/>
            <person name="Peterson S.B."/>
            <person name="Borenstein E."/>
            <person name="Mougous J."/>
        </authorList>
    </citation>
    <scope>NUCLEOTIDE SEQUENCE [LARGE SCALE GENOMIC DNA]</scope>
    <source>
        <strain evidence="5">3725 D1 iv</strain>
    </source>
</reference>
<gene>
    <name evidence="4" type="ORF">DYI28_16735</name>
    <name evidence="3" type="ORF">F3B90_04515</name>
</gene>
<dbReference type="Gene3D" id="1.10.10.60">
    <property type="entry name" value="Homeodomain-like"/>
    <property type="match status" value="1"/>
</dbReference>
<protein>
    <submittedName>
        <fullName evidence="3">Helix-turn-helix transcriptional regulator</fullName>
    </submittedName>
</protein>
<evidence type="ECO:0000313" key="6">
    <source>
        <dbReference type="Proteomes" id="UP000424805"/>
    </source>
</evidence>
<evidence type="ECO:0000313" key="3">
    <source>
        <dbReference type="EMBL" id="KAA4629403.1"/>
    </source>
</evidence>
<dbReference type="PANTHER" id="PTHR43280:SF10">
    <property type="entry name" value="REGULATORY PROTEIN POCR"/>
    <property type="match status" value="1"/>
</dbReference>
<evidence type="ECO:0000313" key="5">
    <source>
        <dbReference type="Proteomes" id="UP000318823"/>
    </source>
</evidence>
<dbReference type="PANTHER" id="PTHR43280">
    <property type="entry name" value="ARAC-FAMILY TRANSCRIPTIONAL REGULATOR"/>
    <property type="match status" value="1"/>
</dbReference>
<dbReference type="AlphaFoldDB" id="A0A515ISL4"/>
<dbReference type="PROSITE" id="PS01124">
    <property type="entry name" value="HTH_ARAC_FAMILY_2"/>
    <property type="match status" value="1"/>
</dbReference>
<dbReference type="Pfam" id="PF12833">
    <property type="entry name" value="HTH_18"/>
    <property type="match status" value="1"/>
</dbReference>
<evidence type="ECO:0000256" key="1">
    <source>
        <dbReference type="ARBA" id="ARBA00023125"/>
    </source>
</evidence>
<sequence length="294" mass="34846">MKTKQSTNGLLYFREHLSCENYMTDTSTGFKYIKFDEGTSIEEEYAHKNYLLFFLKGDFFVYCNQYCNHRFHSNEMVILPKSSMVKISAKAKSQMLAMAFDMPQSNCDKLLFQGLTSICADMEYNFDPIPIRYPLMPFLETVIHCLKNELNCKHLHDVIQREFFFLLKGFYKKEEIGTLFHPIVGKELEFRDFVMQNYTKVSNLDELITQSNIGRTRFFIKFKEEFGMTAKQWMMKQLNKRILGKVTEPGICVKQLIEVCNFESEAQLYRYFKQQFQCTPKQLIKRHQAEICDL</sequence>
<dbReference type="RefSeq" id="WP_032845373.1">
    <property type="nucleotide sequence ID" value="NZ_CAXSRA010000004.1"/>
</dbReference>
<dbReference type="SMART" id="SM00342">
    <property type="entry name" value="HTH_ARAC"/>
    <property type="match status" value="1"/>
</dbReference>
<organism evidence="3 6">
    <name type="scientific">Bacteroides ovatus</name>
    <dbReference type="NCBI Taxonomy" id="28116"/>
    <lineage>
        <taxon>Bacteria</taxon>
        <taxon>Pseudomonadati</taxon>
        <taxon>Bacteroidota</taxon>
        <taxon>Bacteroidia</taxon>
        <taxon>Bacteroidales</taxon>
        <taxon>Bacteroidaceae</taxon>
        <taxon>Bacteroides</taxon>
    </lineage>
</organism>
<name>A0A515ISL4_BACOV</name>